<evidence type="ECO:0000256" key="2">
    <source>
        <dbReference type="ARBA" id="ARBA00012438"/>
    </source>
</evidence>
<dbReference type="InterPro" id="IPR013655">
    <property type="entry name" value="PAS_fold_3"/>
</dbReference>
<dbReference type="NCBIfam" id="TIGR00229">
    <property type="entry name" value="sensory_box"/>
    <property type="match status" value="6"/>
</dbReference>
<dbReference type="PANTHER" id="PTHR43304:SF1">
    <property type="entry name" value="PAC DOMAIN-CONTAINING PROTEIN"/>
    <property type="match status" value="1"/>
</dbReference>
<feature type="domain" description="PAC" evidence="8">
    <location>
        <begin position="488"/>
        <end position="541"/>
    </location>
</feature>
<name>A0A5S5C8Z6_9FLAO</name>
<feature type="domain" description="PAS" evidence="7">
    <location>
        <begin position="410"/>
        <end position="486"/>
    </location>
</feature>
<dbReference type="OrthoDB" id="5522855at2"/>
<dbReference type="PROSITE" id="PS50112">
    <property type="entry name" value="PAS"/>
    <property type="match status" value="3"/>
</dbReference>
<dbReference type="InterPro" id="IPR000014">
    <property type="entry name" value="PAS"/>
</dbReference>
<evidence type="ECO:0000256" key="5">
    <source>
        <dbReference type="ARBA" id="ARBA00022777"/>
    </source>
</evidence>
<dbReference type="InterPro" id="IPR003594">
    <property type="entry name" value="HATPase_dom"/>
</dbReference>
<dbReference type="EMBL" id="VNHU01000002">
    <property type="protein sequence ID" value="TYP75891.1"/>
    <property type="molecule type" value="Genomic_DNA"/>
</dbReference>
<evidence type="ECO:0000313" key="9">
    <source>
        <dbReference type="EMBL" id="TYP75891.1"/>
    </source>
</evidence>
<keyword evidence="10" id="KW-1185">Reference proteome</keyword>
<proteinExistence type="predicted"/>
<dbReference type="SMART" id="SM00086">
    <property type="entry name" value="PAC"/>
    <property type="match status" value="6"/>
</dbReference>
<dbReference type="SMART" id="SM00387">
    <property type="entry name" value="HATPase_c"/>
    <property type="match status" value="1"/>
</dbReference>
<protein>
    <recommendedName>
        <fullName evidence="2">histidine kinase</fullName>
        <ecNumber evidence="2">2.7.13.3</ecNumber>
    </recommendedName>
</protein>
<dbReference type="InterPro" id="IPR013656">
    <property type="entry name" value="PAS_4"/>
</dbReference>
<dbReference type="SMART" id="SM00091">
    <property type="entry name" value="PAS"/>
    <property type="match status" value="6"/>
</dbReference>
<evidence type="ECO:0000259" key="8">
    <source>
        <dbReference type="PROSITE" id="PS50113"/>
    </source>
</evidence>
<gene>
    <name evidence="9" type="ORF">BD809_10299</name>
</gene>
<reference evidence="9 10" key="1">
    <citation type="submission" date="2019-07" db="EMBL/GenBank/DDBJ databases">
        <title>Genomic Encyclopedia of Archaeal and Bacterial Type Strains, Phase II (KMG-II): from individual species to whole genera.</title>
        <authorList>
            <person name="Goeker M."/>
        </authorList>
    </citation>
    <scope>NUCLEOTIDE SEQUENCE [LARGE SCALE GENOMIC DNA]</scope>
    <source>
        <strain evidence="9 10">DSM 17527</strain>
    </source>
</reference>
<comment type="caution">
    <text evidence="9">The sequence shown here is derived from an EMBL/GenBank/DDBJ whole genome shotgun (WGS) entry which is preliminary data.</text>
</comment>
<dbReference type="Gene3D" id="3.30.565.10">
    <property type="entry name" value="Histidine kinase-like ATPase, C-terminal domain"/>
    <property type="match status" value="1"/>
</dbReference>
<feature type="domain" description="PAC" evidence="8">
    <location>
        <begin position="616"/>
        <end position="668"/>
    </location>
</feature>
<dbReference type="Gene3D" id="3.30.450.20">
    <property type="entry name" value="PAS domain"/>
    <property type="match status" value="6"/>
</dbReference>
<feature type="domain" description="Histidine kinase" evidence="6">
    <location>
        <begin position="826"/>
        <end position="1039"/>
    </location>
</feature>
<keyword evidence="5" id="KW-0418">Kinase</keyword>
<dbReference type="CDD" id="cd00130">
    <property type="entry name" value="PAS"/>
    <property type="match status" value="5"/>
</dbReference>
<feature type="domain" description="PAC" evidence="8">
    <location>
        <begin position="238"/>
        <end position="291"/>
    </location>
</feature>
<dbReference type="PROSITE" id="PS50113">
    <property type="entry name" value="PAC"/>
    <property type="match status" value="6"/>
</dbReference>
<evidence type="ECO:0000256" key="4">
    <source>
        <dbReference type="ARBA" id="ARBA00022679"/>
    </source>
</evidence>
<dbReference type="Proteomes" id="UP000324376">
    <property type="component" value="Unassembled WGS sequence"/>
</dbReference>
<dbReference type="SUPFAM" id="SSF55874">
    <property type="entry name" value="ATPase domain of HSP90 chaperone/DNA topoisomerase II/histidine kinase"/>
    <property type="match status" value="1"/>
</dbReference>
<evidence type="ECO:0000256" key="1">
    <source>
        <dbReference type="ARBA" id="ARBA00000085"/>
    </source>
</evidence>
<dbReference type="GO" id="GO:0004673">
    <property type="term" value="F:protein histidine kinase activity"/>
    <property type="evidence" value="ECO:0007669"/>
    <property type="project" value="UniProtKB-EC"/>
</dbReference>
<organism evidence="9 10">
    <name type="scientific">Aquimarina intermedia</name>
    <dbReference type="NCBI Taxonomy" id="350814"/>
    <lineage>
        <taxon>Bacteria</taxon>
        <taxon>Pseudomonadati</taxon>
        <taxon>Bacteroidota</taxon>
        <taxon>Flavobacteriia</taxon>
        <taxon>Flavobacteriales</taxon>
        <taxon>Flavobacteriaceae</taxon>
        <taxon>Aquimarina</taxon>
    </lineage>
</organism>
<feature type="domain" description="PAC" evidence="8">
    <location>
        <begin position="357"/>
        <end position="409"/>
    </location>
</feature>
<dbReference type="InterPro" id="IPR052162">
    <property type="entry name" value="Sensor_kinase/Photoreceptor"/>
</dbReference>
<keyword evidence="4" id="KW-0808">Transferase</keyword>
<sequence length="1039" mass="119404">MPIKLSIQNSKKSTSTKNYLQNELNTLIKENDLIFDFVQKAALDGLWFWDLEDPENEWMDDKFWTVLGYDPKVMPHKSSAWQDIINQEDLALAMENANRHLHDPSYSYDQVVRYTHKLGHTLWIQCRGLVIRNAEGKPVRMLGAHTDITKLKKVEFELQRQLQRYEHIIEGSNIGTWEWDLKTDEVIFNEGWARMIGYTLIELRPLSMDTWLNGMEPIDVKKFRSKLKTSLQSCEATFEFETRVRHKNGSYIWFLDRGKVMSWDKEGNPERMIGSRQEITESKKNIERYRAFIEQAPSALAMFDLDMCYLAASRQWFTDYDIHEEDIIGKSHYEVFSHISEEWKEQHRRCLEGEILKSKEDKFYKKDGSVQWLSWEMKPWFTDTMKIGGIIMHVSDITELKQIEHANQQKQTFLEAILDSIEVGIVSCDQSGTLTLFNKTTKNWHGLPPEVLPTSELSGYYGLFKPDGKTPLETEEIPLLRTLKNGSLEADEIIIKPNEGFKRYVSVNGSQLRSLDGEIFGAVVAMHDITERKNTEEKLRISEETFRANFENAAIGMAISNCQYQWIEVNEAFSEIVGYTISELQAMTFKDITHEDDLALDLQLLNELTEGIRTHYHMEKRYIHKEGYSVHVILAVSLVRDSEGSPLFFVSQIIDISPRIEAKNRMLSTLAELKILRDSNTQVGIIGLDKKGAITSFNKGAENLLGYSFEEIEGTSVVDFYRKEELKKRSNELYESHKEQYIDFDVLTALSTDEIGDTSEWEYVRKDRSTFSAQSTLTILKDEFNISGYLLVITDVSEIKKVEGRLKSLLEVAEDQNKRLKNFAYIVSHNLRSHSGNFSMLLNLFHKEFPEFSDNEILKLFKNASDSLAETIGHLSEVVVMSASVDQNLNKINLSKIVNSVLQGVLSSASENNVKIKVTVPKDMEVLALPAYLESIVLNLTTNAIKYRRPTCQSTVSISATKKDGFVVISFADNGLGIDLNRNRSKLFKMYKTFHKHEDARGIGLFITKNQIEALGGKITVESEVNKGSNFKVYLRYIA</sequence>
<dbReference type="PROSITE" id="PS50109">
    <property type="entry name" value="HIS_KIN"/>
    <property type="match status" value="1"/>
</dbReference>
<evidence type="ECO:0000259" key="7">
    <source>
        <dbReference type="PROSITE" id="PS50112"/>
    </source>
</evidence>
<dbReference type="InterPro" id="IPR005467">
    <property type="entry name" value="His_kinase_dom"/>
</dbReference>
<evidence type="ECO:0000313" key="10">
    <source>
        <dbReference type="Proteomes" id="UP000324376"/>
    </source>
</evidence>
<dbReference type="InterPro" id="IPR004358">
    <property type="entry name" value="Sig_transdc_His_kin-like_C"/>
</dbReference>
<dbReference type="RefSeq" id="WP_148781516.1">
    <property type="nucleotide sequence ID" value="NZ_VNHU01000002.1"/>
</dbReference>
<feature type="domain" description="PAS" evidence="7">
    <location>
        <begin position="542"/>
        <end position="612"/>
    </location>
</feature>
<dbReference type="PANTHER" id="PTHR43304">
    <property type="entry name" value="PHYTOCHROME-LIKE PROTEIN CPH1"/>
    <property type="match status" value="1"/>
</dbReference>
<dbReference type="InterPro" id="IPR036890">
    <property type="entry name" value="HATPase_C_sf"/>
</dbReference>
<dbReference type="SUPFAM" id="SSF55785">
    <property type="entry name" value="PYP-like sensor domain (PAS domain)"/>
    <property type="match status" value="6"/>
</dbReference>
<comment type="catalytic activity">
    <reaction evidence="1">
        <text>ATP + protein L-histidine = ADP + protein N-phospho-L-histidine.</text>
        <dbReference type="EC" id="2.7.13.3"/>
    </reaction>
</comment>
<feature type="domain" description="PAC" evidence="8">
    <location>
        <begin position="108"/>
        <end position="160"/>
    </location>
</feature>
<dbReference type="Pfam" id="PF02518">
    <property type="entry name" value="HATPase_c"/>
    <property type="match status" value="1"/>
</dbReference>
<dbReference type="InterPro" id="IPR035965">
    <property type="entry name" value="PAS-like_dom_sf"/>
</dbReference>
<dbReference type="Pfam" id="PF13426">
    <property type="entry name" value="PAS_9"/>
    <property type="match status" value="2"/>
</dbReference>
<dbReference type="EC" id="2.7.13.3" evidence="2"/>
<dbReference type="PRINTS" id="PR00344">
    <property type="entry name" value="BCTRLSENSOR"/>
</dbReference>
<dbReference type="Pfam" id="PF08447">
    <property type="entry name" value="PAS_3"/>
    <property type="match status" value="3"/>
</dbReference>
<feature type="domain" description="PAS" evidence="7">
    <location>
        <begin position="669"/>
        <end position="740"/>
    </location>
</feature>
<evidence type="ECO:0000256" key="3">
    <source>
        <dbReference type="ARBA" id="ARBA00022553"/>
    </source>
</evidence>
<dbReference type="Pfam" id="PF08448">
    <property type="entry name" value="PAS_4"/>
    <property type="match status" value="1"/>
</dbReference>
<evidence type="ECO:0000259" key="6">
    <source>
        <dbReference type="PROSITE" id="PS50109"/>
    </source>
</evidence>
<accession>A0A5S5C8Z6</accession>
<dbReference type="InterPro" id="IPR000700">
    <property type="entry name" value="PAS-assoc_C"/>
</dbReference>
<keyword evidence="3" id="KW-0597">Phosphoprotein</keyword>
<dbReference type="AlphaFoldDB" id="A0A5S5C8Z6"/>
<feature type="domain" description="PAC" evidence="8">
    <location>
        <begin position="757"/>
        <end position="808"/>
    </location>
</feature>
<dbReference type="InterPro" id="IPR001610">
    <property type="entry name" value="PAC"/>
</dbReference>